<organism evidence="2">
    <name type="scientific">uncultured marine group II/III euryarchaeote KM3_98_F04</name>
    <dbReference type="NCBI Taxonomy" id="1456548"/>
    <lineage>
        <taxon>Archaea</taxon>
        <taxon>Methanobacteriati</taxon>
        <taxon>Methanobacteriota</taxon>
        <taxon>environmental samples</taxon>
    </lineage>
</organism>
<protein>
    <recommendedName>
        <fullName evidence="1">Abortive phage infection protein C-terminal domain-containing protein</fullName>
    </recommendedName>
</protein>
<reference evidence="2" key="1">
    <citation type="journal article" date="2014" name="Genome Biol. Evol.">
        <title>Pangenome evidence for extensive interdomain horizontal transfer affecting lineage core and shell genes in uncultured planktonic thaumarchaeota and euryarchaeota.</title>
        <authorList>
            <person name="Deschamps P."/>
            <person name="Zivanovic Y."/>
            <person name="Moreira D."/>
            <person name="Rodriguez-Valera F."/>
            <person name="Lopez-Garcia P."/>
        </authorList>
    </citation>
    <scope>NUCLEOTIDE SEQUENCE</scope>
</reference>
<dbReference type="Pfam" id="PF10592">
    <property type="entry name" value="AIPR"/>
    <property type="match status" value="1"/>
</dbReference>
<name>A0A075I346_9EURY</name>
<accession>A0A075I346</accession>
<dbReference type="EMBL" id="KF901185">
    <property type="protein sequence ID" value="AIF21227.1"/>
    <property type="molecule type" value="Genomic_DNA"/>
</dbReference>
<dbReference type="InterPro" id="IPR018891">
    <property type="entry name" value="AIPR_C"/>
</dbReference>
<proteinExistence type="predicted"/>
<evidence type="ECO:0000313" key="2">
    <source>
        <dbReference type="EMBL" id="AIF21227.1"/>
    </source>
</evidence>
<evidence type="ECO:0000259" key="1">
    <source>
        <dbReference type="Pfam" id="PF10592"/>
    </source>
</evidence>
<dbReference type="AlphaFoldDB" id="A0A075I346"/>
<sequence>MPATIVSGGPVVLREVNQLPQWRDLDTPSEVSFTIVADSWYQRTMPGGHVESGFYAMATEVTGAAFGLPYGPNPRKPVKCTPGTNIENSAVNSGDALVPSNQFVLANNGIDIVATATENGGVVTLEFEDGQGIINGGLTYYTISRLVGNGLHADTMLSFRIWTYDAVITDPMKTNIAEARNSHRPVSSADLANQNGLLVSLKEGLGGLSQKINWSTGDVDYHAWLAAQEGGASLSAEHYVKILKAMVCEEGQYHPTVRPVVPDLYASHQAGKILTGGKACLEEYVNEFGD</sequence>
<feature type="domain" description="Abortive phage infection protein C-terminal" evidence="1">
    <location>
        <begin position="100"/>
        <end position="214"/>
    </location>
</feature>